<dbReference type="InterPro" id="IPR054722">
    <property type="entry name" value="PolX-like_BBD"/>
</dbReference>
<feature type="non-terminal residue" evidence="2">
    <location>
        <position position="1"/>
    </location>
</feature>
<proteinExistence type="predicted"/>
<dbReference type="AlphaFoldDB" id="A0A392VEW8"/>
<evidence type="ECO:0000313" key="2">
    <source>
        <dbReference type="EMBL" id="MCI85829.1"/>
    </source>
</evidence>
<dbReference type="EMBL" id="LXQA011124766">
    <property type="protein sequence ID" value="MCI85829.1"/>
    <property type="molecule type" value="Genomic_DNA"/>
</dbReference>
<comment type="caution">
    <text evidence="2">The sequence shown here is derived from an EMBL/GenBank/DDBJ whole genome shotgun (WGS) entry which is preliminary data.</text>
</comment>
<evidence type="ECO:0000313" key="3">
    <source>
        <dbReference type="Proteomes" id="UP000265520"/>
    </source>
</evidence>
<feature type="domain" description="Retrovirus-related Pol polyprotein from transposon TNT 1-94-like beta-barrel" evidence="1">
    <location>
        <begin position="12"/>
        <end position="46"/>
    </location>
</feature>
<evidence type="ECO:0000259" key="1">
    <source>
        <dbReference type="Pfam" id="PF22936"/>
    </source>
</evidence>
<dbReference type="Proteomes" id="UP000265520">
    <property type="component" value="Unassembled WGS sequence"/>
</dbReference>
<name>A0A392VEW8_9FABA</name>
<reference evidence="2 3" key="1">
    <citation type="journal article" date="2018" name="Front. Plant Sci.">
        <title>Red Clover (Trifolium pratense) and Zigzag Clover (T. medium) - A Picture of Genomic Similarities and Differences.</title>
        <authorList>
            <person name="Dluhosova J."/>
            <person name="Istvanek J."/>
            <person name="Nedelnik J."/>
            <person name="Repkova J."/>
        </authorList>
    </citation>
    <scope>NUCLEOTIDE SEQUENCE [LARGE SCALE GENOMIC DNA]</scope>
    <source>
        <strain evidence="3">cv. 10/8</strain>
        <tissue evidence="2">Leaf</tissue>
    </source>
</reference>
<dbReference type="Pfam" id="PF22936">
    <property type="entry name" value="Pol_BBD"/>
    <property type="match status" value="1"/>
</dbReference>
<protein>
    <recommendedName>
        <fullName evidence="1">Retrovirus-related Pol polyprotein from transposon TNT 1-94-like beta-barrel domain-containing protein</fullName>
    </recommendedName>
</protein>
<organism evidence="2 3">
    <name type="scientific">Trifolium medium</name>
    <dbReference type="NCBI Taxonomy" id="97028"/>
    <lineage>
        <taxon>Eukaryota</taxon>
        <taxon>Viridiplantae</taxon>
        <taxon>Streptophyta</taxon>
        <taxon>Embryophyta</taxon>
        <taxon>Tracheophyta</taxon>
        <taxon>Spermatophyta</taxon>
        <taxon>Magnoliopsida</taxon>
        <taxon>eudicotyledons</taxon>
        <taxon>Gunneridae</taxon>
        <taxon>Pentapetalae</taxon>
        <taxon>rosids</taxon>
        <taxon>fabids</taxon>
        <taxon>Fabales</taxon>
        <taxon>Fabaceae</taxon>
        <taxon>Papilionoideae</taxon>
        <taxon>50 kb inversion clade</taxon>
        <taxon>NPAAA clade</taxon>
        <taxon>Hologalegina</taxon>
        <taxon>IRL clade</taxon>
        <taxon>Trifolieae</taxon>
        <taxon>Trifolium</taxon>
    </lineage>
</organism>
<keyword evidence="3" id="KW-1185">Reference proteome</keyword>
<accession>A0A392VEW8</accession>
<sequence>ALVEVGDRWSIWVMDFGCSYHVCLKKEYFETLELVEGGVVNLEEGKT</sequence>